<feature type="chain" id="PRO_5032612167" evidence="1">
    <location>
        <begin position="19"/>
        <end position="192"/>
    </location>
</feature>
<dbReference type="AlphaFoldDB" id="A0A8B6E516"/>
<evidence type="ECO:0000256" key="1">
    <source>
        <dbReference type="SAM" id="SignalP"/>
    </source>
</evidence>
<proteinExistence type="predicted"/>
<reference evidence="2" key="1">
    <citation type="submission" date="2018-11" db="EMBL/GenBank/DDBJ databases">
        <authorList>
            <person name="Alioto T."/>
            <person name="Alioto T."/>
        </authorList>
    </citation>
    <scope>NUCLEOTIDE SEQUENCE</scope>
</reference>
<sequence>MMLLIVFTFLLLTGESYGIECIHCTDIVLNSSSIPSALKVELEVYRTPYCENAHTAKNPSGITLRNCTEASAVGVGQASKCERLVGSLLLSGGQSENKLELPVYFHIRGCFVVDQSLGGGCYRNHRLIDQYKDSMSNYLNVEGISSVQLGEFNGVLCINGANNVDPWKTNLAIRHNHCWVTFIVFFMVCCLL</sequence>
<name>A0A8B6E516_MYTGA</name>
<gene>
    <name evidence="2" type="ORF">MGAL_10B060569</name>
</gene>
<dbReference type="Proteomes" id="UP000596742">
    <property type="component" value="Unassembled WGS sequence"/>
</dbReference>
<comment type="caution">
    <text evidence="2">The sequence shown here is derived from an EMBL/GenBank/DDBJ whole genome shotgun (WGS) entry which is preliminary data.</text>
</comment>
<accession>A0A8B6E516</accession>
<keyword evidence="1" id="KW-0732">Signal</keyword>
<organism evidence="2 3">
    <name type="scientific">Mytilus galloprovincialis</name>
    <name type="common">Mediterranean mussel</name>
    <dbReference type="NCBI Taxonomy" id="29158"/>
    <lineage>
        <taxon>Eukaryota</taxon>
        <taxon>Metazoa</taxon>
        <taxon>Spiralia</taxon>
        <taxon>Lophotrochozoa</taxon>
        <taxon>Mollusca</taxon>
        <taxon>Bivalvia</taxon>
        <taxon>Autobranchia</taxon>
        <taxon>Pteriomorphia</taxon>
        <taxon>Mytilida</taxon>
        <taxon>Mytiloidea</taxon>
        <taxon>Mytilidae</taxon>
        <taxon>Mytilinae</taxon>
        <taxon>Mytilus</taxon>
    </lineage>
</organism>
<dbReference type="OrthoDB" id="6090925at2759"/>
<protein>
    <submittedName>
        <fullName evidence="2">Uncharacterized protein</fullName>
    </submittedName>
</protein>
<evidence type="ECO:0000313" key="2">
    <source>
        <dbReference type="EMBL" id="VDI28732.1"/>
    </source>
</evidence>
<keyword evidence="3" id="KW-1185">Reference proteome</keyword>
<dbReference type="EMBL" id="UYJE01004518">
    <property type="protein sequence ID" value="VDI28732.1"/>
    <property type="molecule type" value="Genomic_DNA"/>
</dbReference>
<feature type="signal peptide" evidence="1">
    <location>
        <begin position="1"/>
        <end position="18"/>
    </location>
</feature>
<evidence type="ECO:0000313" key="3">
    <source>
        <dbReference type="Proteomes" id="UP000596742"/>
    </source>
</evidence>